<evidence type="ECO:0000313" key="2">
    <source>
        <dbReference type="EMBL" id="CAJ1976003.1"/>
    </source>
</evidence>
<evidence type="ECO:0000313" key="3">
    <source>
        <dbReference type="Proteomes" id="UP001189624"/>
    </source>
</evidence>
<reference evidence="2" key="1">
    <citation type="submission" date="2023-10" db="EMBL/GenBank/DDBJ databases">
        <authorList>
            <person name="Domelevo Entfellner J.-B."/>
        </authorList>
    </citation>
    <scope>NUCLEOTIDE SEQUENCE</scope>
</reference>
<dbReference type="Pfam" id="PF05097">
    <property type="entry name" value="DUF688"/>
    <property type="match status" value="1"/>
</dbReference>
<protein>
    <submittedName>
        <fullName evidence="2">Uncharacterized protein</fullName>
    </submittedName>
</protein>
<dbReference type="InterPro" id="IPR007789">
    <property type="entry name" value="DUF688"/>
</dbReference>
<sequence length="214" mass="23853">MDFEGEDERQKRIGNLPLFSIPPMESPERSGMATPPLHTSAAVPFCWEQEPGKPRPCSALIPFSNPTDFLPKCLELPPRLLIPSPYVSTSNRFRSPSFRTSANCYGSQSKVLGAMVLAKGGSFKDFLWFGSWKKKAFKLKKREVTGASHVFPSSSTDVKDTDTSILDTHIPNMKRSGVWCLKFLQTSICEGLKLVVPWRRKKLKRHGSGGALKP</sequence>
<dbReference type="PANTHER" id="PTHR34371:SF2">
    <property type="entry name" value="DUF688 FAMILY PROTEIN"/>
    <property type="match status" value="1"/>
</dbReference>
<feature type="region of interest" description="Disordered" evidence="1">
    <location>
        <begin position="1"/>
        <end position="34"/>
    </location>
</feature>
<organism evidence="2 3">
    <name type="scientific">Sphenostylis stenocarpa</name>
    <dbReference type="NCBI Taxonomy" id="92480"/>
    <lineage>
        <taxon>Eukaryota</taxon>
        <taxon>Viridiplantae</taxon>
        <taxon>Streptophyta</taxon>
        <taxon>Embryophyta</taxon>
        <taxon>Tracheophyta</taxon>
        <taxon>Spermatophyta</taxon>
        <taxon>Magnoliopsida</taxon>
        <taxon>eudicotyledons</taxon>
        <taxon>Gunneridae</taxon>
        <taxon>Pentapetalae</taxon>
        <taxon>rosids</taxon>
        <taxon>fabids</taxon>
        <taxon>Fabales</taxon>
        <taxon>Fabaceae</taxon>
        <taxon>Papilionoideae</taxon>
        <taxon>50 kb inversion clade</taxon>
        <taxon>NPAAA clade</taxon>
        <taxon>indigoferoid/millettioid clade</taxon>
        <taxon>Phaseoleae</taxon>
        <taxon>Sphenostylis</taxon>
    </lineage>
</organism>
<dbReference type="AlphaFoldDB" id="A0AA86SZQ4"/>
<dbReference type="Gramene" id="rna-AYBTSS11_LOCUS28131">
    <property type="protein sequence ID" value="CAJ1976003.1"/>
    <property type="gene ID" value="gene-AYBTSS11_LOCUS28131"/>
</dbReference>
<evidence type="ECO:0000256" key="1">
    <source>
        <dbReference type="SAM" id="MobiDB-lite"/>
    </source>
</evidence>
<accession>A0AA86SZQ4</accession>
<dbReference type="EMBL" id="OY731406">
    <property type="protein sequence ID" value="CAJ1976003.1"/>
    <property type="molecule type" value="Genomic_DNA"/>
</dbReference>
<dbReference type="PANTHER" id="PTHR34371">
    <property type="entry name" value="OS01G0551000 PROTEIN"/>
    <property type="match status" value="1"/>
</dbReference>
<keyword evidence="3" id="KW-1185">Reference proteome</keyword>
<dbReference type="Proteomes" id="UP001189624">
    <property type="component" value="Chromosome 9"/>
</dbReference>
<name>A0AA86SZQ4_9FABA</name>
<gene>
    <name evidence="2" type="ORF">AYBTSS11_LOCUS28131</name>
</gene>
<proteinExistence type="predicted"/>